<feature type="domain" description="IclR-ED" evidence="5">
    <location>
        <begin position="95"/>
        <end position="279"/>
    </location>
</feature>
<dbReference type="InterPro" id="IPR014757">
    <property type="entry name" value="Tscrpt_reg_IclR_C"/>
</dbReference>
<dbReference type="Pfam" id="PF01614">
    <property type="entry name" value="IclR_C"/>
    <property type="match status" value="1"/>
</dbReference>
<evidence type="ECO:0000313" key="7">
    <source>
        <dbReference type="Proteomes" id="UP000494115"/>
    </source>
</evidence>
<dbReference type="SMART" id="SM00346">
    <property type="entry name" value="HTH_ICLR"/>
    <property type="match status" value="1"/>
</dbReference>
<keyword evidence="1" id="KW-0805">Transcription regulation</keyword>
<dbReference type="PROSITE" id="PS51077">
    <property type="entry name" value="HTH_ICLR"/>
    <property type="match status" value="1"/>
</dbReference>
<keyword evidence="3" id="KW-0804">Transcription</keyword>
<dbReference type="InterPro" id="IPR036390">
    <property type="entry name" value="WH_DNA-bd_sf"/>
</dbReference>
<reference evidence="6 7" key="1">
    <citation type="submission" date="2020-04" db="EMBL/GenBank/DDBJ databases">
        <authorList>
            <person name="De Canck E."/>
        </authorList>
    </citation>
    <scope>NUCLEOTIDE SEQUENCE [LARGE SCALE GENOMIC DNA]</scope>
    <source>
        <strain evidence="6 7">LMG 28138</strain>
    </source>
</reference>
<sequence>MAKISILTPVDERLLSFMTQPPPDRIDENHRDFVAALARGLAVIQAFTEDRPEMTLSEVAQAAQMNVATARRALLTLHSLGYVGMQGKRFLLLPKVLSLGIAYLRSMNFRDLVNPYLQEVADEYRDSVSFAILDGDDVVYLGHVPSKRSILRRASVGYRLPAFCTSLGRVLLANRPLEEQQRLLARAPFPQYTAKTLVQRDDLAREFAMALTDGFATQQDEIEIGVISIAVPVCDPQGHVIAAINCSSETERTTAEDLIATRLPVLREARAHIEWAIRRAPALVHSIRSS</sequence>
<dbReference type="EMBL" id="CADIKM010000001">
    <property type="protein sequence ID" value="CAB3777217.1"/>
    <property type="molecule type" value="Genomic_DNA"/>
</dbReference>
<dbReference type="PANTHER" id="PTHR30136:SF34">
    <property type="entry name" value="TRANSCRIPTIONAL REGULATOR"/>
    <property type="match status" value="1"/>
</dbReference>
<dbReference type="GO" id="GO:0003677">
    <property type="term" value="F:DNA binding"/>
    <property type="evidence" value="ECO:0007669"/>
    <property type="project" value="UniProtKB-KW"/>
</dbReference>
<dbReference type="Pfam" id="PF09339">
    <property type="entry name" value="HTH_IclR"/>
    <property type="match status" value="1"/>
</dbReference>
<dbReference type="InterPro" id="IPR005471">
    <property type="entry name" value="Tscrpt_reg_IclR_N"/>
</dbReference>
<evidence type="ECO:0000256" key="2">
    <source>
        <dbReference type="ARBA" id="ARBA00023125"/>
    </source>
</evidence>
<dbReference type="Gene3D" id="1.10.10.10">
    <property type="entry name" value="Winged helix-like DNA-binding domain superfamily/Winged helix DNA-binding domain"/>
    <property type="match status" value="1"/>
</dbReference>
<evidence type="ECO:0000259" key="5">
    <source>
        <dbReference type="PROSITE" id="PS51078"/>
    </source>
</evidence>
<dbReference type="SUPFAM" id="SSF55781">
    <property type="entry name" value="GAF domain-like"/>
    <property type="match status" value="1"/>
</dbReference>
<dbReference type="InterPro" id="IPR036388">
    <property type="entry name" value="WH-like_DNA-bd_sf"/>
</dbReference>
<dbReference type="Proteomes" id="UP000494115">
    <property type="component" value="Unassembled WGS sequence"/>
</dbReference>
<proteinExistence type="predicted"/>
<organism evidence="6 7">
    <name type="scientific">Pararobbsia alpina</name>
    <dbReference type="NCBI Taxonomy" id="621374"/>
    <lineage>
        <taxon>Bacteria</taxon>
        <taxon>Pseudomonadati</taxon>
        <taxon>Pseudomonadota</taxon>
        <taxon>Betaproteobacteria</taxon>
        <taxon>Burkholderiales</taxon>
        <taxon>Burkholderiaceae</taxon>
        <taxon>Pararobbsia</taxon>
    </lineage>
</organism>
<keyword evidence="7" id="KW-1185">Reference proteome</keyword>
<name>A0A6S7CCV2_9BURK</name>
<feature type="domain" description="HTH iclR-type" evidence="4">
    <location>
        <begin position="34"/>
        <end position="94"/>
    </location>
</feature>
<dbReference type="InterPro" id="IPR050707">
    <property type="entry name" value="HTH_MetabolicPath_Reg"/>
</dbReference>
<dbReference type="PANTHER" id="PTHR30136">
    <property type="entry name" value="HELIX-TURN-HELIX TRANSCRIPTIONAL REGULATOR, ICLR FAMILY"/>
    <property type="match status" value="1"/>
</dbReference>
<gene>
    <name evidence="6" type="primary">pcaR_1</name>
    <name evidence="6" type="ORF">LMG28138_00320</name>
</gene>
<dbReference type="SUPFAM" id="SSF46785">
    <property type="entry name" value="Winged helix' DNA-binding domain"/>
    <property type="match status" value="1"/>
</dbReference>
<evidence type="ECO:0000259" key="4">
    <source>
        <dbReference type="PROSITE" id="PS51077"/>
    </source>
</evidence>
<accession>A0A6S7CCV2</accession>
<dbReference type="PROSITE" id="PS51078">
    <property type="entry name" value="ICLR_ED"/>
    <property type="match status" value="1"/>
</dbReference>
<evidence type="ECO:0000313" key="6">
    <source>
        <dbReference type="EMBL" id="CAB3777217.1"/>
    </source>
</evidence>
<dbReference type="AlphaFoldDB" id="A0A6S7CCV2"/>
<dbReference type="InterPro" id="IPR029016">
    <property type="entry name" value="GAF-like_dom_sf"/>
</dbReference>
<evidence type="ECO:0000256" key="3">
    <source>
        <dbReference type="ARBA" id="ARBA00023163"/>
    </source>
</evidence>
<evidence type="ECO:0000256" key="1">
    <source>
        <dbReference type="ARBA" id="ARBA00023015"/>
    </source>
</evidence>
<dbReference type="Gene3D" id="3.30.450.40">
    <property type="match status" value="1"/>
</dbReference>
<keyword evidence="2" id="KW-0238">DNA-binding</keyword>
<protein>
    <submittedName>
        <fullName evidence="6">Pca regulon regulatory protein</fullName>
    </submittedName>
</protein>
<dbReference type="GO" id="GO:0045892">
    <property type="term" value="P:negative regulation of DNA-templated transcription"/>
    <property type="evidence" value="ECO:0007669"/>
    <property type="project" value="TreeGrafter"/>
</dbReference>
<dbReference type="GO" id="GO:0003700">
    <property type="term" value="F:DNA-binding transcription factor activity"/>
    <property type="evidence" value="ECO:0007669"/>
    <property type="project" value="TreeGrafter"/>
</dbReference>